<organism evidence="1 2">
    <name type="scientific">Candidatus Magnetaquiglobus chichijimensis</name>
    <dbReference type="NCBI Taxonomy" id="3141448"/>
    <lineage>
        <taxon>Bacteria</taxon>
        <taxon>Pseudomonadati</taxon>
        <taxon>Pseudomonadota</taxon>
        <taxon>Magnetococcia</taxon>
        <taxon>Magnetococcales</taxon>
        <taxon>Candidatus Magnetaquicoccaceae</taxon>
        <taxon>Candidatus Magnetaquiglobus</taxon>
    </lineage>
</organism>
<sequence>MWGREVSPSSVRLIFVLPEILGESLSKVFLSRQKSKGFAWSATPVTETTVPVLTRLCAFLLRGSDSDH</sequence>
<reference evidence="1 2" key="1">
    <citation type="submission" date="2024-05" db="EMBL/GenBank/DDBJ databases">
        <authorList>
            <consortium name="Candidatus Magnetaquicoccaceae bacterium FCR-1 genome sequencing consortium"/>
            <person name="Shimoshige H."/>
            <person name="Shimamura S."/>
            <person name="Taoka A."/>
            <person name="Kobayashi H."/>
            <person name="Maekawa T."/>
        </authorList>
    </citation>
    <scope>NUCLEOTIDE SEQUENCE [LARGE SCALE GENOMIC DNA]</scope>
    <source>
        <strain evidence="1 2">FCR-1</strain>
    </source>
</reference>
<accession>A0ABQ0C9A0</accession>
<name>A0ABQ0C9A0_9PROT</name>
<reference evidence="1 2" key="2">
    <citation type="submission" date="2024-09" db="EMBL/GenBank/DDBJ databases">
        <title>Draft genome sequence of Candidatus Magnetaquicoccaceae bacterium FCR-1.</title>
        <authorList>
            <person name="Shimoshige H."/>
            <person name="Shimamura S."/>
            <person name="Taoka A."/>
            <person name="Kobayashi H."/>
            <person name="Maekawa T."/>
        </authorList>
    </citation>
    <scope>NUCLEOTIDE SEQUENCE [LARGE SCALE GENOMIC DNA]</scope>
    <source>
        <strain evidence="1 2">FCR-1</strain>
    </source>
</reference>
<keyword evidence="2" id="KW-1185">Reference proteome</keyword>
<evidence type="ECO:0000313" key="2">
    <source>
        <dbReference type="Proteomes" id="UP001628193"/>
    </source>
</evidence>
<proteinExistence type="predicted"/>
<dbReference type="Proteomes" id="UP001628193">
    <property type="component" value="Unassembled WGS sequence"/>
</dbReference>
<comment type="caution">
    <text evidence="1">The sequence shown here is derived from an EMBL/GenBank/DDBJ whole genome shotgun (WGS) entry which is preliminary data.</text>
</comment>
<gene>
    <name evidence="1" type="ORF">SIID45300_01796</name>
</gene>
<evidence type="ECO:0000313" key="1">
    <source>
        <dbReference type="EMBL" id="GAB0057468.1"/>
    </source>
</evidence>
<dbReference type="EMBL" id="BAAFGK010000004">
    <property type="protein sequence ID" value="GAB0057468.1"/>
    <property type="molecule type" value="Genomic_DNA"/>
</dbReference>
<protein>
    <submittedName>
        <fullName evidence="1">Uncharacterized protein</fullName>
    </submittedName>
</protein>